<dbReference type="InterPro" id="IPR012337">
    <property type="entry name" value="RNaseH-like_sf"/>
</dbReference>
<reference evidence="2 3" key="1">
    <citation type="journal article" date="2018" name="Sci. Rep.">
        <title>Genomic signatures of local adaptation to the degree of environmental predictability in rotifers.</title>
        <authorList>
            <person name="Franch-Gras L."/>
            <person name="Hahn C."/>
            <person name="Garcia-Roger E.M."/>
            <person name="Carmona M.J."/>
            <person name="Serra M."/>
            <person name="Gomez A."/>
        </authorList>
    </citation>
    <scope>NUCLEOTIDE SEQUENCE [LARGE SCALE GENOMIC DNA]</scope>
    <source>
        <strain evidence="2">HYR1</strain>
    </source>
</reference>
<dbReference type="Proteomes" id="UP000276133">
    <property type="component" value="Unassembled WGS sequence"/>
</dbReference>
<protein>
    <recommendedName>
        <fullName evidence="1">HAT C-terminal dimerisation domain-containing protein</fullName>
    </recommendedName>
</protein>
<name>A0A3M7R2N6_BRAPC</name>
<organism evidence="2 3">
    <name type="scientific">Brachionus plicatilis</name>
    <name type="common">Marine rotifer</name>
    <name type="synonym">Brachionus muelleri</name>
    <dbReference type="NCBI Taxonomy" id="10195"/>
    <lineage>
        <taxon>Eukaryota</taxon>
        <taxon>Metazoa</taxon>
        <taxon>Spiralia</taxon>
        <taxon>Gnathifera</taxon>
        <taxon>Rotifera</taxon>
        <taxon>Eurotatoria</taxon>
        <taxon>Monogononta</taxon>
        <taxon>Pseudotrocha</taxon>
        <taxon>Ploima</taxon>
        <taxon>Brachionidae</taxon>
        <taxon>Brachionus</taxon>
    </lineage>
</organism>
<evidence type="ECO:0000313" key="3">
    <source>
        <dbReference type="Proteomes" id="UP000276133"/>
    </source>
</evidence>
<proteinExistence type="predicted"/>
<dbReference type="InterPro" id="IPR008906">
    <property type="entry name" value="HATC_C_dom"/>
</dbReference>
<gene>
    <name evidence="2" type="ORF">BpHYR1_048959</name>
</gene>
<dbReference type="SUPFAM" id="SSF53098">
    <property type="entry name" value="Ribonuclease H-like"/>
    <property type="match status" value="1"/>
</dbReference>
<evidence type="ECO:0000313" key="2">
    <source>
        <dbReference type="EMBL" id="RNA17621.1"/>
    </source>
</evidence>
<dbReference type="GO" id="GO:0046983">
    <property type="term" value="F:protein dimerization activity"/>
    <property type="evidence" value="ECO:0007669"/>
    <property type="project" value="InterPro"/>
</dbReference>
<dbReference type="AlphaFoldDB" id="A0A3M7R2N6"/>
<dbReference type="Pfam" id="PF05699">
    <property type="entry name" value="Dimer_Tnp_hAT"/>
    <property type="match status" value="1"/>
</dbReference>
<feature type="domain" description="HAT C-terminal dimerisation" evidence="1">
    <location>
        <begin position="144"/>
        <end position="182"/>
    </location>
</feature>
<comment type="caution">
    <text evidence="2">The sequence shown here is derived from an EMBL/GenBank/DDBJ whole genome shotgun (WGS) entry which is preliminary data.</text>
</comment>
<sequence length="260" mass="30353">MVEEINASRYLKNFNFLDLNSPIYLAAAVLNVGAVEAWSTRSYCKPWVKMKKVFSQKERANFQADSQINSQTNHQNNIRLIVKPIIKIIIYLIKTLVNDMLMVLASVDDNDSDDAELLNKKYNTEIDRLKILLREVKINSKRGFWNKYGKELPNLYSLTLRLSSIPSTSAFVERFFSLTGIINRGKTNLSEELLVNRAISFFWHLEVDDQFKISFQFKKLSLISKDKLFEFPNNMNFLPFQSGLRLDLKLVTFKQLWIKH</sequence>
<dbReference type="OrthoDB" id="6159421at2759"/>
<keyword evidence="3" id="KW-1185">Reference proteome</keyword>
<evidence type="ECO:0000259" key="1">
    <source>
        <dbReference type="Pfam" id="PF05699"/>
    </source>
</evidence>
<accession>A0A3M7R2N6</accession>
<dbReference type="EMBL" id="REGN01004414">
    <property type="protein sequence ID" value="RNA17621.1"/>
    <property type="molecule type" value="Genomic_DNA"/>
</dbReference>